<reference evidence="3" key="3">
    <citation type="submission" date="2017-11" db="EMBL/GenBank/DDBJ databases">
        <authorList>
            <person name="Seuylemezian A."/>
            <person name="Cooper K."/>
            <person name="Vaishampayan P."/>
        </authorList>
    </citation>
    <scope>NUCLEOTIDE SEQUENCE</scope>
    <source>
        <strain evidence="3">PVAS-1</strain>
    </source>
</reference>
<dbReference type="STRING" id="1210046.B277_00240"/>
<comment type="caution">
    <text evidence="2">The sequence shown here is derived from an EMBL/GenBank/DDBJ whole genome shotgun (WGS) entry which is preliminary data.</text>
</comment>
<dbReference type="Proteomes" id="UP000288711">
    <property type="component" value="Unassembled WGS sequence"/>
</dbReference>
<feature type="transmembrane region" description="Helical" evidence="1">
    <location>
        <begin position="114"/>
        <end position="136"/>
    </location>
</feature>
<dbReference type="EMBL" id="PIPF01000012">
    <property type="protein sequence ID" value="RWU82113.1"/>
    <property type="molecule type" value="Genomic_DNA"/>
</dbReference>
<keyword evidence="1" id="KW-1133">Transmembrane helix</keyword>
<feature type="transmembrane region" description="Helical" evidence="1">
    <location>
        <begin position="18"/>
        <end position="38"/>
    </location>
</feature>
<dbReference type="PATRIC" id="fig|1210046.3.peg.50"/>
<proteinExistence type="predicted"/>
<accession>K1EBT5</accession>
<dbReference type="OrthoDB" id="3729710at2"/>
<reference evidence="3 5" key="1">
    <citation type="journal article" date="2009" name="Int. J. Syst. Evol. Microbiol.">
        <title>Janibacter hoylei sp. nov., Bacillus isronensis sp. nov. and Bacillus aryabhattai sp. nov., isolated from cryotubes used for collecting air from the upper atmosphere.</title>
        <authorList>
            <person name="Shivaji S."/>
            <person name="Chaturvedi P."/>
            <person name="Begum Z."/>
            <person name="Pindi P.K."/>
            <person name="Manorama R."/>
            <person name="Padmanaban D.A."/>
            <person name="Shouche Y.S."/>
            <person name="Pawar S."/>
            <person name="Vaishampayan P."/>
            <person name="Dutt C.B."/>
            <person name="Datta G.N."/>
            <person name="Manchanda R.K."/>
            <person name="Rao U.R."/>
            <person name="Bhargava P.M."/>
            <person name="Narlikar J.V."/>
        </authorList>
    </citation>
    <scope>NUCLEOTIDE SEQUENCE [LARGE SCALE GENOMIC DNA]</scope>
    <source>
        <strain evidence="3 5">PVAS-1</strain>
    </source>
</reference>
<evidence type="ECO:0000256" key="1">
    <source>
        <dbReference type="SAM" id="Phobius"/>
    </source>
</evidence>
<gene>
    <name evidence="2" type="ORF">B277_00240</name>
    <name evidence="3" type="ORF">CWN80_12800</name>
</gene>
<evidence type="ECO:0000313" key="5">
    <source>
        <dbReference type="Proteomes" id="UP000288711"/>
    </source>
</evidence>
<sequence length="170" mass="17758">MADEVSSRARRDRRRRQYLSLGLGELAAAAVFVGVALWHGAPLDTGGRLAVLGAVGPLAVVLVAAGTYWLLARRWVGVGVMPLGLARAYLALGVLAVILLAAGLAAVVAGAPSLAWLVLLLLVWAFGVVEVVNYALRRLAFPAHRWVAGVAQGRVPQLAADVRAALVARS</sequence>
<keyword evidence="1" id="KW-0812">Transmembrane</keyword>
<dbReference type="eggNOG" id="ENOG5032S4I">
    <property type="taxonomic scope" value="Bacteria"/>
</dbReference>
<organism evidence="2 4">
    <name type="scientific">Janibacter hoylei PVAS-1</name>
    <dbReference type="NCBI Taxonomy" id="1210046"/>
    <lineage>
        <taxon>Bacteria</taxon>
        <taxon>Bacillati</taxon>
        <taxon>Actinomycetota</taxon>
        <taxon>Actinomycetes</taxon>
        <taxon>Micrococcales</taxon>
        <taxon>Intrasporangiaceae</taxon>
        <taxon>Janibacter</taxon>
    </lineage>
</organism>
<evidence type="ECO:0000313" key="2">
    <source>
        <dbReference type="EMBL" id="EKA62842.1"/>
    </source>
</evidence>
<evidence type="ECO:0000313" key="4">
    <source>
        <dbReference type="Proteomes" id="UP000004474"/>
    </source>
</evidence>
<protein>
    <submittedName>
        <fullName evidence="2">Uncharacterized protein</fullName>
    </submittedName>
</protein>
<reference evidence="2 4" key="2">
    <citation type="journal article" date="2012" name="J. Bacteriol.">
        <title>Genome Sequence of Janibacter hoylei MTCC8307, Isolated from the Stratospheric Air.</title>
        <authorList>
            <person name="Pawar S.P."/>
            <person name="Dhotre D.P."/>
            <person name="Shetty S.A."/>
            <person name="Chowdhury S.P."/>
            <person name="Chaudhari B.L."/>
            <person name="Shouche Y.S."/>
        </authorList>
    </citation>
    <scope>NUCLEOTIDE SEQUENCE [LARGE SCALE GENOMIC DNA]</scope>
    <source>
        <strain evidence="2 4">PVAS-1</strain>
    </source>
</reference>
<feature type="transmembrane region" description="Helical" evidence="1">
    <location>
        <begin position="84"/>
        <end position="108"/>
    </location>
</feature>
<dbReference type="Proteomes" id="UP000004474">
    <property type="component" value="Unassembled WGS sequence"/>
</dbReference>
<keyword evidence="5" id="KW-1185">Reference proteome</keyword>
<dbReference type="RefSeq" id="WP_007923806.1">
    <property type="nucleotide sequence ID" value="NZ_ALWX01000001.1"/>
</dbReference>
<dbReference type="EMBL" id="ALWX01000001">
    <property type="protein sequence ID" value="EKA62842.1"/>
    <property type="molecule type" value="Genomic_DNA"/>
</dbReference>
<feature type="transmembrane region" description="Helical" evidence="1">
    <location>
        <begin position="50"/>
        <end position="72"/>
    </location>
</feature>
<dbReference type="AlphaFoldDB" id="K1EBT5"/>
<name>K1EBT5_9MICO</name>
<evidence type="ECO:0000313" key="3">
    <source>
        <dbReference type="EMBL" id="RWU82113.1"/>
    </source>
</evidence>
<keyword evidence="1" id="KW-0472">Membrane</keyword>